<dbReference type="EMBL" id="LN713926">
    <property type="protein sequence ID" value="CEK42347.1"/>
    <property type="molecule type" value="Genomic_DNA"/>
</dbReference>
<accession>A0A0G4E5V0</accession>
<proteinExistence type="predicted"/>
<organism evidence="1">
    <name type="scientific">Pseudomonas fluorescens (strain SBW25)</name>
    <dbReference type="NCBI Taxonomy" id="216595"/>
    <lineage>
        <taxon>Bacteria</taxon>
        <taxon>Pseudomonadati</taxon>
        <taxon>Pseudomonadota</taxon>
        <taxon>Gammaproteobacteria</taxon>
        <taxon>Pseudomonadales</taxon>
        <taxon>Pseudomonadaceae</taxon>
        <taxon>Pseudomonas</taxon>
    </lineage>
</organism>
<gene>
    <name evidence="1" type="ORF">PQBR57_0394</name>
</gene>
<geneLocation type="plasmid" evidence="1">
    <name>pQBR57</name>
</geneLocation>
<reference evidence="1" key="1">
    <citation type="submission" date="2014-12" db="EMBL/GenBank/DDBJ databases">
        <authorList>
            <person name="Hall J."/>
        </authorList>
    </citation>
    <scope>NUCLEOTIDE SEQUENCE [LARGE SCALE GENOMIC DNA]</scope>
    <source>
        <strain evidence="1">SBW25</strain>
        <plasmid evidence="1">pQBR57</plasmid>
    </source>
</reference>
<reference evidence="1" key="2">
    <citation type="submission" date="2015-06" db="EMBL/GenBank/DDBJ databases">
        <title>Environmentally co-occuring mercury resistance plasmids are genetically and phenotypically diverse and confer variable context-dependent fitness effects.</title>
        <authorList>
            <person name="Hall J.P.J."/>
            <person name="Harrison E."/>
            <person name="Lilley A.K."/>
            <person name="Paterson S."/>
            <person name="Spiers A.J."/>
            <person name="Brockhurst M.A."/>
        </authorList>
    </citation>
    <scope>NUCLEOTIDE SEQUENCE [LARGE SCALE GENOMIC DNA]</scope>
    <source>
        <strain evidence="1">SBW25</strain>
        <plasmid evidence="1">pQBR57</plasmid>
    </source>
</reference>
<evidence type="ECO:0000313" key="1">
    <source>
        <dbReference type="EMBL" id="CEK42347.1"/>
    </source>
</evidence>
<dbReference type="AlphaFoldDB" id="A0A0G4E5V0"/>
<dbReference type="RefSeq" id="WP_192963503.1">
    <property type="nucleotide sequence ID" value="NZ_LN713926.1"/>
</dbReference>
<sequence>MSAIHRLALICAAHNHVAIEGTKEASLDLFNTLKSKSEDDACMRVDQFGSTDIPGRYDLLTVLELVELIEHEAYELVLFSESILHAAQRGLLGASTEQGFTLEASGLSLKSFAETELATQQGEALIAQLTALHPEKRWSLYPLTDYCQYAEVDAPDMLVSFGCAEQQLDSGLVDPCSTMMGELCKPESWGLSEEAARLMKDFNKVNMAKYPNGDGPRAA</sequence>
<name>A0A0G4E5V0_PSEFS</name>
<keyword evidence="1" id="KW-0614">Plasmid</keyword>
<protein>
    <submittedName>
        <fullName evidence="1">Uncharacterized protein</fullName>
    </submittedName>
</protein>